<sequence length="826" mass="94221">MKLRSLLTLTPLILVTAGPIRAEYVLYDFEDAWQFEDWEYNQPEVQVVEASDQFSVSGETSARFYSEAMPVEPVFSSRVWDNDWGDYDRIALDFTNPTAEEQRLKVWAGNEVTGFAFEVTLPAWSHIRKVAELKFSKAVSTHNINAIVITGPANQENLFYLDNVTLLEEGQEPLDKPAEGEDRKPKKTFVIEEETGSMAETMAAFRKDYVEDQASSLRNEFEGMSEELPEASEYLEGRLEELMAEYDVSETPEEQKAVLLQLKRLAMIADRFVEAKGYLADYSGDADAGFVVGLADSMVKVMPKDLPANLTIDDEVSISLAGGEKEAFQVAVMPYANPAEKITVSLSELRGPDGEVLSADMTGVELVTFTETTYKTEPNIDYIGWWPDALMDVEEPIDVAMGDVQTWWVRLAAPRDQKAGVYTGKVSVASDGKEVASYDLNVTVRGFNVPKHAPIPTALTFMDRNWNKVTAIGDEDNFEENWEKIKYDYADFLAEYMINMDSIYRTPKMGRIDTIDWDIVEYLHEKGELVNVCLGYYWGTKDETVELFRPHYEKAKELGVLDHVYIYGYDERGSNEYPNIEKFSKKFREAYPEIDLILTTSQDHSYGFDSPMKSLIGWCPIISRYNPTLAEKAREEGRQVWLYTCVWPPHPYPNIFTDYPSIDNRILSGMMLAKYKPDGYLYYHTTWWRTPGGIDTYPYTNWSPETFPGANGDGAYFAIDSDANLLPTVRVENYRDGLEDLSYYMILQNQVKINEASDNPDEEWLEQAREALDATNTYVESRIDWTKDPQEVRQYRDQLAEAIEASPVTDTDPWKEGMGVLGIDWN</sequence>
<protein>
    <submittedName>
        <fullName evidence="3">DUF4091 domain-containing protein</fullName>
    </submittedName>
</protein>
<dbReference type="Pfam" id="PF22680">
    <property type="entry name" value="Glyco_hydro_123_N_2"/>
    <property type="match status" value="1"/>
</dbReference>
<name>A0A7X1E498_9BACT</name>
<dbReference type="RefSeq" id="WP_185692525.1">
    <property type="nucleotide sequence ID" value="NZ_JACHVA010000076.1"/>
</dbReference>
<dbReference type="EMBL" id="JACHVA010000076">
    <property type="protein sequence ID" value="MBC2601819.1"/>
    <property type="molecule type" value="Genomic_DNA"/>
</dbReference>
<evidence type="ECO:0000259" key="2">
    <source>
        <dbReference type="Pfam" id="PF22680"/>
    </source>
</evidence>
<organism evidence="3 4">
    <name type="scientific">Puniceicoccus vermicola</name>
    <dbReference type="NCBI Taxonomy" id="388746"/>
    <lineage>
        <taxon>Bacteria</taxon>
        <taxon>Pseudomonadati</taxon>
        <taxon>Verrucomicrobiota</taxon>
        <taxon>Opitutia</taxon>
        <taxon>Puniceicoccales</taxon>
        <taxon>Puniceicoccaceae</taxon>
        <taxon>Puniceicoccus</taxon>
    </lineage>
</organism>
<dbReference type="AlphaFoldDB" id="A0A7X1E498"/>
<gene>
    <name evidence="3" type="ORF">H5P30_08515</name>
</gene>
<accession>A0A7X1E498</accession>
<dbReference type="InterPro" id="IPR053850">
    <property type="entry name" value="Glyco_hydro_123_N_2"/>
</dbReference>
<evidence type="ECO:0000313" key="3">
    <source>
        <dbReference type="EMBL" id="MBC2601819.1"/>
    </source>
</evidence>
<evidence type="ECO:0000313" key="4">
    <source>
        <dbReference type="Proteomes" id="UP000525652"/>
    </source>
</evidence>
<feature type="domain" description="Glycoside hydrolase 123 N-terminal" evidence="2">
    <location>
        <begin position="323"/>
        <end position="429"/>
    </location>
</feature>
<dbReference type="Proteomes" id="UP000525652">
    <property type="component" value="Unassembled WGS sequence"/>
</dbReference>
<dbReference type="InterPro" id="IPR025150">
    <property type="entry name" value="GH123_cat"/>
</dbReference>
<reference evidence="3 4" key="1">
    <citation type="submission" date="2020-07" db="EMBL/GenBank/DDBJ databases">
        <authorList>
            <person name="Feng X."/>
        </authorList>
    </citation>
    <scope>NUCLEOTIDE SEQUENCE [LARGE SCALE GENOMIC DNA]</scope>
    <source>
        <strain evidence="3 4">JCM14086</strain>
    </source>
</reference>
<proteinExistence type="predicted"/>
<evidence type="ECO:0000259" key="1">
    <source>
        <dbReference type="Pfam" id="PF13320"/>
    </source>
</evidence>
<keyword evidence="4" id="KW-1185">Reference proteome</keyword>
<feature type="domain" description="Glycoside hydrolase 123 catalytic" evidence="1">
    <location>
        <begin position="555"/>
        <end position="743"/>
    </location>
</feature>
<comment type="caution">
    <text evidence="3">The sequence shown here is derived from an EMBL/GenBank/DDBJ whole genome shotgun (WGS) entry which is preliminary data.</text>
</comment>
<dbReference type="Pfam" id="PF13320">
    <property type="entry name" value="GH123_cat"/>
    <property type="match status" value="1"/>
</dbReference>